<dbReference type="InterPro" id="IPR052558">
    <property type="entry name" value="Siderophore_Hydrolase_D"/>
</dbReference>
<comment type="caution">
    <text evidence="4">The sequence shown here is derived from an EMBL/GenBank/DDBJ whole genome shotgun (WGS) entry which is preliminary data.</text>
</comment>
<dbReference type="InterPro" id="IPR029058">
    <property type="entry name" value="AB_hydrolase_fold"/>
</dbReference>
<evidence type="ECO:0000256" key="1">
    <source>
        <dbReference type="ARBA" id="ARBA00005622"/>
    </source>
</evidence>
<feature type="chain" id="PRO_5045058187" evidence="3">
    <location>
        <begin position="20"/>
        <end position="278"/>
    </location>
</feature>
<evidence type="ECO:0000313" key="5">
    <source>
        <dbReference type="Proteomes" id="UP001354971"/>
    </source>
</evidence>
<name>A0ABU7LR24_9PROT</name>
<dbReference type="Proteomes" id="UP001354971">
    <property type="component" value="Unassembled WGS sequence"/>
</dbReference>
<dbReference type="PANTHER" id="PTHR40841">
    <property type="entry name" value="SIDEROPHORE TRIACETYLFUSARININE C ESTERASE"/>
    <property type="match status" value="1"/>
</dbReference>
<dbReference type="EMBL" id="JAZDRP010000004">
    <property type="protein sequence ID" value="MEE2526353.1"/>
    <property type="molecule type" value="Genomic_DNA"/>
</dbReference>
<dbReference type="SUPFAM" id="SSF53474">
    <property type="entry name" value="alpha/beta-Hydrolases"/>
    <property type="match status" value="1"/>
</dbReference>
<evidence type="ECO:0000313" key="4">
    <source>
        <dbReference type="EMBL" id="MEE2526353.1"/>
    </source>
</evidence>
<keyword evidence="5" id="KW-1185">Reference proteome</keyword>
<dbReference type="PANTHER" id="PTHR40841:SF2">
    <property type="entry name" value="SIDEROPHORE-DEGRADING ESTERASE (EUROFUNG)"/>
    <property type="match status" value="1"/>
</dbReference>
<comment type="similarity">
    <text evidence="1">Belongs to the esterase D family.</text>
</comment>
<dbReference type="InterPro" id="IPR000801">
    <property type="entry name" value="Esterase-like"/>
</dbReference>
<gene>
    <name evidence="4" type="ORF">V0U79_08240</name>
</gene>
<evidence type="ECO:0000256" key="2">
    <source>
        <dbReference type="ARBA" id="ARBA00022801"/>
    </source>
</evidence>
<proteinExistence type="inferred from homology"/>
<keyword evidence="3" id="KW-0732">Signal</keyword>
<protein>
    <submittedName>
        <fullName evidence="4">Alpha/beta hydrolase-fold protein</fullName>
    </submittedName>
</protein>
<accession>A0ABU7LR24</accession>
<evidence type="ECO:0000256" key="3">
    <source>
        <dbReference type="SAM" id="SignalP"/>
    </source>
</evidence>
<organism evidence="4 5">
    <name type="scientific">Hyphobacterium lacteum</name>
    <dbReference type="NCBI Taxonomy" id="3116575"/>
    <lineage>
        <taxon>Bacteria</taxon>
        <taxon>Pseudomonadati</taxon>
        <taxon>Pseudomonadota</taxon>
        <taxon>Alphaproteobacteria</taxon>
        <taxon>Maricaulales</taxon>
        <taxon>Maricaulaceae</taxon>
        <taxon>Hyphobacterium</taxon>
    </lineage>
</organism>
<reference evidence="4 5" key="1">
    <citation type="submission" date="2024-01" db="EMBL/GenBank/DDBJ databases">
        <title>Hyphobacterium bacterium isolated from marine sediment.</title>
        <authorList>
            <person name="Zhao S."/>
        </authorList>
    </citation>
    <scope>NUCLEOTIDE SEQUENCE [LARGE SCALE GENOMIC DNA]</scope>
    <source>
        <strain evidence="5">HN65</strain>
    </source>
</reference>
<feature type="signal peptide" evidence="3">
    <location>
        <begin position="1"/>
        <end position="19"/>
    </location>
</feature>
<dbReference type="GO" id="GO:0016787">
    <property type="term" value="F:hydrolase activity"/>
    <property type="evidence" value="ECO:0007669"/>
    <property type="project" value="UniProtKB-KW"/>
</dbReference>
<dbReference type="RefSeq" id="WP_330199016.1">
    <property type="nucleotide sequence ID" value="NZ_JAZDRP010000004.1"/>
</dbReference>
<sequence>MQVPVLAALMALTVGTASGAQVTVNDSEILRPPVAANGIQYVLKVRVPEACREAACPIVYMLDAEYSFPLASVISEHLSQRGQLPDLVLVGIGYEDTSPVGYRMNRSRDYTPAFVPEGGYGPRFQANSGGAPDFLEAIENTIIPFIEGQIGTDSDARGLVGHSYGGLFASWVLQERPALFTNYLIVSPSLWYDDQRFLTSMQEAPPDSDAAQNVYLAVGEYEEQPENGRSMVTDLIAFGNAIEAWDNPNADYLVRVFENETHASIFPTALSSGLRALY</sequence>
<dbReference type="Gene3D" id="3.40.50.1820">
    <property type="entry name" value="alpha/beta hydrolase"/>
    <property type="match status" value="1"/>
</dbReference>
<keyword evidence="2 4" id="KW-0378">Hydrolase</keyword>
<dbReference type="Pfam" id="PF00756">
    <property type="entry name" value="Esterase"/>
    <property type="match status" value="1"/>
</dbReference>